<dbReference type="OrthoDB" id="3784821at2759"/>
<sequence length="330" mass="34385">MDTAVATEPIPKKRGRPRKVVSEDAPAVEPKTGVRKASTKTAAAEKKEAAPNKVAKATKTATKTTTKSTTKTTTKAAPAKATKATKAAAPSKTAPAPQTSAAPKAPAPTKAASTPDAEEHIVETPQVADKPTPVTPSTSKILEQVYKTGTVKPPPPASPAPAAQEILLPTGGAANVVIEQPAPAAAMKPSLPSEPIQPTPTPTYTPPTSSSAPPPPPPPPPPQHSIPISRPTPTSALRKATTIPLPLHPLNPSKPATPRPKPISPADLEKAAIERDINEGRMPRKYQGAARRVTAIMVGIPVILVVGWDLYKRWDGEVRKKFGEERVAGP</sequence>
<protein>
    <submittedName>
        <fullName evidence="3">Uncharacterized protein</fullName>
    </submittedName>
</protein>
<dbReference type="EMBL" id="KV441551">
    <property type="protein sequence ID" value="OAG06799.1"/>
    <property type="molecule type" value="Genomic_DNA"/>
</dbReference>
<keyword evidence="2" id="KW-1133">Transmembrane helix</keyword>
<feature type="compositionally biased region" description="Pro residues" evidence="1">
    <location>
        <begin position="195"/>
        <end position="205"/>
    </location>
</feature>
<feature type="region of interest" description="Disordered" evidence="1">
    <location>
        <begin position="1"/>
        <end position="166"/>
    </location>
</feature>
<gene>
    <name evidence="3" type="ORF">CC84DRAFT_1163103</name>
</gene>
<evidence type="ECO:0000313" key="3">
    <source>
        <dbReference type="EMBL" id="OAG06799.1"/>
    </source>
</evidence>
<dbReference type="STRING" id="1460663.A0A177CIX5"/>
<dbReference type="AlphaFoldDB" id="A0A177CIX5"/>
<feature type="compositionally biased region" description="Pro residues" evidence="1">
    <location>
        <begin position="212"/>
        <end position="224"/>
    </location>
</feature>
<dbReference type="Proteomes" id="UP000077069">
    <property type="component" value="Unassembled WGS sequence"/>
</dbReference>
<evidence type="ECO:0000313" key="4">
    <source>
        <dbReference type="Proteomes" id="UP000077069"/>
    </source>
</evidence>
<keyword evidence="4" id="KW-1185">Reference proteome</keyword>
<dbReference type="InParanoid" id="A0A177CIX5"/>
<feature type="region of interest" description="Disordered" evidence="1">
    <location>
        <begin position="179"/>
        <end position="264"/>
    </location>
</feature>
<keyword evidence="2" id="KW-0812">Transmembrane</keyword>
<reference evidence="3 4" key="1">
    <citation type="submission" date="2016-05" db="EMBL/GenBank/DDBJ databases">
        <title>Comparative analysis of secretome profiles of manganese(II)-oxidizing ascomycete fungi.</title>
        <authorList>
            <consortium name="DOE Joint Genome Institute"/>
            <person name="Zeiner C.A."/>
            <person name="Purvine S.O."/>
            <person name="Zink E.M."/>
            <person name="Wu S."/>
            <person name="Pasa-Tolic L."/>
            <person name="Chaput D.L."/>
            <person name="Haridas S."/>
            <person name="Grigoriev I.V."/>
            <person name="Santelli C.M."/>
            <person name="Hansel C.M."/>
        </authorList>
    </citation>
    <scope>NUCLEOTIDE SEQUENCE [LARGE SCALE GENOMIC DNA]</scope>
    <source>
        <strain evidence="3 4">AP3s5-JAC2a</strain>
    </source>
</reference>
<organism evidence="3 4">
    <name type="scientific">Paraphaeosphaeria sporulosa</name>
    <dbReference type="NCBI Taxonomy" id="1460663"/>
    <lineage>
        <taxon>Eukaryota</taxon>
        <taxon>Fungi</taxon>
        <taxon>Dikarya</taxon>
        <taxon>Ascomycota</taxon>
        <taxon>Pezizomycotina</taxon>
        <taxon>Dothideomycetes</taxon>
        <taxon>Pleosporomycetidae</taxon>
        <taxon>Pleosporales</taxon>
        <taxon>Massarineae</taxon>
        <taxon>Didymosphaeriaceae</taxon>
        <taxon>Paraphaeosphaeria</taxon>
    </lineage>
</organism>
<dbReference type="RefSeq" id="XP_018037164.1">
    <property type="nucleotide sequence ID" value="XM_018178176.1"/>
</dbReference>
<name>A0A177CIX5_9PLEO</name>
<evidence type="ECO:0000256" key="1">
    <source>
        <dbReference type="SAM" id="MobiDB-lite"/>
    </source>
</evidence>
<evidence type="ECO:0000256" key="2">
    <source>
        <dbReference type="SAM" id="Phobius"/>
    </source>
</evidence>
<proteinExistence type="predicted"/>
<dbReference type="GeneID" id="28761662"/>
<feature type="compositionally biased region" description="Low complexity" evidence="1">
    <location>
        <begin position="51"/>
        <end position="115"/>
    </location>
</feature>
<keyword evidence="2" id="KW-0472">Membrane</keyword>
<feature type="transmembrane region" description="Helical" evidence="2">
    <location>
        <begin position="293"/>
        <end position="311"/>
    </location>
</feature>
<accession>A0A177CIX5</accession>